<dbReference type="Proteomes" id="UP001597011">
    <property type="component" value="Unassembled WGS sequence"/>
</dbReference>
<reference evidence="4" key="1">
    <citation type="journal article" date="2019" name="Int. J. Syst. Evol. Microbiol.">
        <title>The Global Catalogue of Microorganisms (GCM) 10K type strain sequencing project: providing services to taxonomists for standard genome sequencing and annotation.</title>
        <authorList>
            <consortium name="The Broad Institute Genomics Platform"/>
            <consortium name="The Broad Institute Genome Sequencing Center for Infectious Disease"/>
            <person name="Wu L."/>
            <person name="Ma J."/>
        </authorList>
    </citation>
    <scope>NUCLEOTIDE SEQUENCE [LARGE SCALE GENOMIC DNA]</scope>
    <source>
        <strain evidence="4">CCUG 60529</strain>
    </source>
</reference>
<evidence type="ECO:0000259" key="1">
    <source>
        <dbReference type="Pfam" id="PF00534"/>
    </source>
</evidence>
<gene>
    <name evidence="3" type="ORF">ACFQ0I_13930</name>
</gene>
<dbReference type="EC" id="2.4.-.-" evidence="3"/>
<evidence type="ECO:0000259" key="2">
    <source>
        <dbReference type="Pfam" id="PF13439"/>
    </source>
</evidence>
<dbReference type="PANTHER" id="PTHR12526">
    <property type="entry name" value="GLYCOSYLTRANSFERASE"/>
    <property type="match status" value="1"/>
</dbReference>
<dbReference type="SUPFAM" id="SSF53756">
    <property type="entry name" value="UDP-Glycosyltransferase/glycogen phosphorylase"/>
    <property type="match status" value="1"/>
</dbReference>
<dbReference type="RefSeq" id="WP_379943265.1">
    <property type="nucleotide sequence ID" value="NZ_JBHTIB010000014.1"/>
</dbReference>
<protein>
    <submittedName>
        <fullName evidence="3">Glycosyltransferase</fullName>
        <ecNumber evidence="3">2.4.-.-</ecNumber>
    </submittedName>
</protein>
<dbReference type="EMBL" id="JBHTIB010000014">
    <property type="protein sequence ID" value="MFD0836873.1"/>
    <property type="molecule type" value="Genomic_DNA"/>
</dbReference>
<dbReference type="CDD" id="cd03811">
    <property type="entry name" value="GT4_GT28_WabH-like"/>
    <property type="match status" value="1"/>
</dbReference>
<keyword evidence="3" id="KW-0328">Glycosyltransferase</keyword>
<dbReference type="Gene3D" id="3.40.50.2000">
    <property type="entry name" value="Glycogen Phosphorylase B"/>
    <property type="match status" value="2"/>
</dbReference>
<dbReference type="Pfam" id="PF00534">
    <property type="entry name" value="Glycos_transf_1"/>
    <property type="match status" value="1"/>
</dbReference>
<dbReference type="InterPro" id="IPR001296">
    <property type="entry name" value="Glyco_trans_1"/>
</dbReference>
<evidence type="ECO:0000313" key="3">
    <source>
        <dbReference type="EMBL" id="MFD0836873.1"/>
    </source>
</evidence>
<sequence length="365" mass="42388">MSRIKIALVGFHLHGGGTARVMTNLSNFFHEKGFEVHNIIIHDEIGYDYSGSLYNLGKLKSKSNTILNKLKRVIYFRRYMKKHQFDFIIDFRFRKRILQEYLISRFVYNIERTIYTIHSSQLEIYLPKSAFWAKVIYAKAYKIIAITKAMQELVEVKYPMLNNISMIYNPIIANNIAIKKEDVVNLNFEYYIAVGHFDTNQKQFDKLIEAYSKSMLPGKQVHLVILGKGKKQLELENLAKETGVKDTVHFLGFQENPYKYMKNAKAFVLSSWHEGHPMVLIEALCCDTPVIAFDCPTGPREVVSHYENGLLIEDQNFEALTMGLNTMLRDETLRKKCKDNALKSTQKFSIEVIGNQWLDLMTIKN</sequence>
<dbReference type="InterPro" id="IPR028098">
    <property type="entry name" value="Glyco_trans_4-like_N"/>
</dbReference>
<feature type="domain" description="Glycosyl transferase family 1" evidence="1">
    <location>
        <begin position="179"/>
        <end position="343"/>
    </location>
</feature>
<comment type="caution">
    <text evidence="3">The sequence shown here is derived from an EMBL/GenBank/DDBJ whole genome shotgun (WGS) entry which is preliminary data.</text>
</comment>
<keyword evidence="4" id="KW-1185">Reference proteome</keyword>
<proteinExistence type="predicted"/>
<dbReference type="GO" id="GO:0016757">
    <property type="term" value="F:glycosyltransferase activity"/>
    <property type="evidence" value="ECO:0007669"/>
    <property type="project" value="UniProtKB-KW"/>
</dbReference>
<keyword evidence="3" id="KW-0808">Transferase</keyword>
<evidence type="ECO:0000313" key="4">
    <source>
        <dbReference type="Proteomes" id="UP001597011"/>
    </source>
</evidence>
<dbReference type="Pfam" id="PF13439">
    <property type="entry name" value="Glyco_transf_4"/>
    <property type="match status" value="1"/>
</dbReference>
<organism evidence="3 4">
    <name type="scientific">Mariniflexile aquimaris</name>
    <dbReference type="NCBI Taxonomy" id="881009"/>
    <lineage>
        <taxon>Bacteria</taxon>
        <taxon>Pseudomonadati</taxon>
        <taxon>Bacteroidota</taxon>
        <taxon>Flavobacteriia</taxon>
        <taxon>Flavobacteriales</taxon>
        <taxon>Flavobacteriaceae</taxon>
        <taxon>Mariniflexile</taxon>
    </lineage>
</organism>
<name>A0ABW3BW07_9FLAO</name>
<feature type="domain" description="Glycosyltransferase subfamily 4-like N-terminal" evidence="2">
    <location>
        <begin position="16"/>
        <end position="171"/>
    </location>
</feature>
<accession>A0ABW3BW07</accession>